<accession>A0ABU0MRD3</accession>
<evidence type="ECO:0000256" key="1">
    <source>
        <dbReference type="SAM" id="Phobius"/>
    </source>
</evidence>
<evidence type="ECO:0000313" key="3">
    <source>
        <dbReference type="Proteomes" id="UP001244552"/>
    </source>
</evidence>
<keyword evidence="1" id="KW-1133">Transmembrane helix</keyword>
<evidence type="ECO:0000313" key="2">
    <source>
        <dbReference type="EMBL" id="MDQ0536037.1"/>
    </source>
</evidence>
<gene>
    <name evidence="2" type="ORF">QO018_004928</name>
</gene>
<organism evidence="2 3">
    <name type="scientific">Azospirillum picis</name>
    <dbReference type="NCBI Taxonomy" id="488438"/>
    <lineage>
        <taxon>Bacteria</taxon>
        <taxon>Pseudomonadati</taxon>
        <taxon>Pseudomonadota</taxon>
        <taxon>Alphaproteobacteria</taxon>
        <taxon>Rhodospirillales</taxon>
        <taxon>Azospirillaceae</taxon>
        <taxon>Azospirillum</taxon>
    </lineage>
</organism>
<keyword evidence="3" id="KW-1185">Reference proteome</keyword>
<reference evidence="2 3" key="1">
    <citation type="submission" date="2023-07" db="EMBL/GenBank/DDBJ databases">
        <title>Genomic Encyclopedia of Type Strains, Phase IV (KMG-IV): sequencing the most valuable type-strain genomes for metagenomic binning, comparative biology and taxonomic classification.</title>
        <authorList>
            <person name="Goeker M."/>
        </authorList>
    </citation>
    <scope>NUCLEOTIDE SEQUENCE [LARGE SCALE GENOMIC DNA]</scope>
    <source>
        <strain evidence="2 3">DSM 19922</strain>
    </source>
</reference>
<name>A0ABU0MRD3_9PROT</name>
<keyword evidence="1" id="KW-0812">Transmembrane</keyword>
<proteinExistence type="predicted"/>
<keyword evidence="1" id="KW-0472">Membrane</keyword>
<sequence length="263" mass="28757">MTGRPIAEEDLHAYIDDALDPVRRDEVQAYLDGHADVARRVAAMAEQRRALRAAFAPVAEEPVPSGLSLPWLIEKRRRSWLAPWQGSWRSAAAALLLLGLGGLGGWFAHLLSPEATGIAALKEEAAANYAVYASDRVRPVELRAADRDELLAWVSKRLKRPVALPDLSASGYRFMGGRLVATAHGPAGLFLYDDDRGTRVAMLVRPMAFERDTPMSAHEQGTLAGFAWADQGLGYSLMATAPAERLHPLADEVRRQVDGQLRS</sequence>
<protein>
    <submittedName>
        <fullName evidence="2">Anti-sigma factor RsiW</fullName>
    </submittedName>
</protein>
<dbReference type="Proteomes" id="UP001244552">
    <property type="component" value="Unassembled WGS sequence"/>
</dbReference>
<feature type="transmembrane region" description="Helical" evidence="1">
    <location>
        <begin position="86"/>
        <end position="108"/>
    </location>
</feature>
<comment type="caution">
    <text evidence="2">The sequence shown here is derived from an EMBL/GenBank/DDBJ whole genome shotgun (WGS) entry which is preliminary data.</text>
</comment>
<dbReference type="EMBL" id="JAUSVU010000022">
    <property type="protein sequence ID" value="MDQ0536037.1"/>
    <property type="molecule type" value="Genomic_DNA"/>
</dbReference>
<dbReference type="RefSeq" id="WP_209988399.1">
    <property type="nucleotide sequence ID" value="NZ_JAGINO010000024.1"/>
</dbReference>